<comment type="caution">
    <text evidence="1">The sequence shown here is derived from an EMBL/GenBank/DDBJ whole genome shotgun (WGS) entry which is preliminary data.</text>
</comment>
<accession>A0A9P8HF81</accession>
<protein>
    <submittedName>
        <fullName evidence="1">Uncharacterized protein</fullName>
    </submittedName>
</protein>
<organism evidence="1 2">
    <name type="scientific">Trichoderma semiorbis</name>
    <dbReference type="NCBI Taxonomy" id="1491008"/>
    <lineage>
        <taxon>Eukaryota</taxon>
        <taxon>Fungi</taxon>
        <taxon>Dikarya</taxon>
        <taxon>Ascomycota</taxon>
        <taxon>Pezizomycotina</taxon>
        <taxon>Sordariomycetes</taxon>
        <taxon>Hypocreomycetidae</taxon>
        <taxon>Hypocreales</taxon>
        <taxon>Hypocreaceae</taxon>
        <taxon>Trichoderma</taxon>
    </lineage>
</organism>
<dbReference type="Proteomes" id="UP000826573">
    <property type="component" value="Unassembled WGS sequence"/>
</dbReference>
<proteinExistence type="predicted"/>
<name>A0A9P8HF81_9HYPO</name>
<reference evidence="1 2" key="1">
    <citation type="submission" date="2021-08" db="EMBL/GenBank/DDBJ databases">
        <title>The highly contiguous genome resource for Trichoderma semiorbis FJ059, a fungal antagonistic to plant pathogens.</title>
        <authorList>
            <person name="Liu T."/>
        </authorList>
    </citation>
    <scope>NUCLEOTIDE SEQUENCE [LARGE SCALE GENOMIC DNA]</scope>
    <source>
        <strain evidence="1 2">FJ059</strain>
    </source>
</reference>
<gene>
    <name evidence="1" type="ORF">TsFJ059_009880</name>
</gene>
<evidence type="ECO:0000313" key="2">
    <source>
        <dbReference type="Proteomes" id="UP000826573"/>
    </source>
</evidence>
<dbReference type="EMBL" id="JAIMJC010000004">
    <property type="protein sequence ID" value="KAH0526578.1"/>
    <property type="molecule type" value="Genomic_DNA"/>
</dbReference>
<evidence type="ECO:0000313" key="1">
    <source>
        <dbReference type="EMBL" id="KAH0526578.1"/>
    </source>
</evidence>
<dbReference type="AlphaFoldDB" id="A0A9P8HF81"/>
<keyword evidence="2" id="KW-1185">Reference proteome</keyword>
<sequence>MLLSGRPLWQPDTYSFGESNSLMVTEFFKGIENFPAKYEMGAGTFYRGDNLVKKKGIKKKQDVHVIEVFHSGKKQILWIWSLNVDKFSPEEWKKLKEVTKTEESPRLYRKWEDTWVEIANAQEGEVGAAISKITNMGLKAEEIPTEENKEKGIKLRVVYLEDITDPRTLGRVYSN</sequence>